<evidence type="ECO:0000256" key="4">
    <source>
        <dbReference type="ARBA" id="ARBA00022692"/>
    </source>
</evidence>
<evidence type="ECO:0000256" key="9">
    <source>
        <dbReference type="ARBA" id="ARBA00023136"/>
    </source>
</evidence>
<evidence type="ECO:0000256" key="5">
    <source>
        <dbReference type="ARBA" id="ARBA00022824"/>
    </source>
</evidence>
<dbReference type="InParanoid" id="A0A3B1KFR4"/>
<keyword evidence="3" id="KW-0813">Transport</keyword>
<keyword evidence="4 11" id="KW-0812">Transmembrane</keyword>
<dbReference type="Bgee" id="ENSAMXG00000039564">
    <property type="expression patterns" value="Expressed in zone of skin and 14 other cell types or tissues"/>
</dbReference>
<feature type="transmembrane region" description="Helical" evidence="11">
    <location>
        <begin position="92"/>
        <end position="111"/>
    </location>
</feature>
<reference evidence="12" key="3">
    <citation type="submission" date="2025-08" db="UniProtKB">
        <authorList>
            <consortium name="Ensembl"/>
        </authorList>
    </citation>
    <scope>IDENTIFICATION</scope>
</reference>
<evidence type="ECO:0000256" key="3">
    <source>
        <dbReference type="ARBA" id="ARBA00022448"/>
    </source>
</evidence>
<evidence type="ECO:0000256" key="8">
    <source>
        <dbReference type="ARBA" id="ARBA00023010"/>
    </source>
</evidence>
<keyword evidence="6" id="KW-0653">Protein transport</keyword>
<reference evidence="13" key="1">
    <citation type="submission" date="2013-03" db="EMBL/GenBank/DDBJ databases">
        <authorList>
            <person name="Jeffery W."/>
            <person name="Warren W."/>
            <person name="Wilson R.K."/>
        </authorList>
    </citation>
    <scope>NUCLEOTIDE SEQUENCE</scope>
    <source>
        <strain evidence="13">female</strain>
    </source>
</reference>
<keyword evidence="5" id="KW-0256">Endoplasmic reticulum</keyword>
<reference evidence="12" key="4">
    <citation type="submission" date="2025-09" db="UniProtKB">
        <authorList>
            <consortium name="Ensembl"/>
        </authorList>
    </citation>
    <scope>IDENTIFICATION</scope>
</reference>
<dbReference type="InterPro" id="IPR030671">
    <property type="entry name" value="Sec61-beta/Sbh"/>
</dbReference>
<dbReference type="AlphaFoldDB" id="A0A3B1KFR4"/>
<dbReference type="GeneTree" id="ENSGT00390000003561"/>
<keyword evidence="13" id="KW-1185">Reference proteome</keyword>
<dbReference type="GO" id="GO:0005784">
    <property type="term" value="C:Sec61 translocon complex"/>
    <property type="evidence" value="ECO:0007669"/>
    <property type="project" value="InterPro"/>
</dbReference>
<dbReference type="STRING" id="7994.ENSAMXP00000052554"/>
<protein>
    <submittedName>
        <fullName evidence="12">SEC61 translocon subunit beta</fullName>
    </submittedName>
</protein>
<dbReference type="Proteomes" id="UP000018467">
    <property type="component" value="Unassembled WGS sequence"/>
</dbReference>
<dbReference type="InterPro" id="IPR016482">
    <property type="entry name" value="SecG/Sec61-beta/Sbh"/>
</dbReference>
<comment type="subcellular location">
    <subcellularLocation>
        <location evidence="1">Endoplasmic reticulum membrane</location>
        <topology evidence="1">Single-pass membrane protein</topology>
    </subcellularLocation>
</comment>
<dbReference type="GO" id="GO:0006886">
    <property type="term" value="P:intracellular protein transport"/>
    <property type="evidence" value="ECO:0007669"/>
    <property type="project" value="InterPro"/>
</dbReference>
<dbReference type="Pfam" id="PF03911">
    <property type="entry name" value="Sec61_beta"/>
    <property type="match status" value="1"/>
</dbReference>
<dbReference type="PANTHER" id="PTHR13509">
    <property type="entry name" value="SEC61 SUBUNIT BETA"/>
    <property type="match status" value="1"/>
</dbReference>
<evidence type="ECO:0000256" key="6">
    <source>
        <dbReference type="ARBA" id="ARBA00022927"/>
    </source>
</evidence>
<keyword evidence="7 11" id="KW-1133">Transmembrane helix</keyword>
<evidence type="ECO:0000313" key="13">
    <source>
        <dbReference type="Proteomes" id="UP000018467"/>
    </source>
</evidence>
<name>A0A3B1KFR4_ASTMX</name>
<dbReference type="Ensembl" id="ENSAMXT00000055959.1">
    <property type="protein sequence ID" value="ENSAMXP00000052554.1"/>
    <property type="gene ID" value="ENSAMXG00000039564.1"/>
</dbReference>
<comment type="similarity">
    <text evidence="2">Belongs to the SEC61-beta family.</text>
</comment>
<evidence type="ECO:0000256" key="11">
    <source>
        <dbReference type="SAM" id="Phobius"/>
    </source>
</evidence>
<sequence>MTLSRPAWPLYTALQTLQKTCLDQQQVHPMWAPLGVLLARQWPPRAAGSTVRQRKATGGGARSAGRATASAGTGGMWRFYTEDSPGLKVGPVPVLVMSLLFIASVFMLHIWGKYTRS</sequence>
<accession>A0A3B1KFR4</accession>
<keyword evidence="9 11" id="KW-0472">Membrane</keyword>
<reference evidence="13" key="2">
    <citation type="journal article" date="2014" name="Nat. Commun.">
        <title>The cavefish genome reveals candidate genes for eye loss.</title>
        <authorList>
            <person name="McGaugh S.E."/>
            <person name="Gross J.B."/>
            <person name="Aken B."/>
            <person name="Blin M."/>
            <person name="Borowsky R."/>
            <person name="Chalopin D."/>
            <person name="Hinaux H."/>
            <person name="Jeffery W.R."/>
            <person name="Keene A."/>
            <person name="Ma L."/>
            <person name="Minx P."/>
            <person name="Murphy D."/>
            <person name="O'Quin K.E."/>
            <person name="Retaux S."/>
            <person name="Rohner N."/>
            <person name="Searle S.M."/>
            <person name="Stahl B.A."/>
            <person name="Tabin C."/>
            <person name="Volff J.N."/>
            <person name="Yoshizawa M."/>
            <person name="Warren W.C."/>
        </authorList>
    </citation>
    <scope>NUCLEOTIDE SEQUENCE [LARGE SCALE GENOMIC DNA]</scope>
    <source>
        <strain evidence="13">female</strain>
    </source>
</reference>
<evidence type="ECO:0000256" key="10">
    <source>
        <dbReference type="SAM" id="MobiDB-lite"/>
    </source>
</evidence>
<evidence type="ECO:0000313" key="12">
    <source>
        <dbReference type="Ensembl" id="ENSAMXP00000052554.1"/>
    </source>
</evidence>
<organism evidence="12 13">
    <name type="scientific">Astyanax mexicanus</name>
    <name type="common">Blind cave fish</name>
    <name type="synonym">Astyanax fasciatus mexicanus</name>
    <dbReference type="NCBI Taxonomy" id="7994"/>
    <lineage>
        <taxon>Eukaryota</taxon>
        <taxon>Metazoa</taxon>
        <taxon>Chordata</taxon>
        <taxon>Craniata</taxon>
        <taxon>Vertebrata</taxon>
        <taxon>Euteleostomi</taxon>
        <taxon>Actinopterygii</taxon>
        <taxon>Neopterygii</taxon>
        <taxon>Teleostei</taxon>
        <taxon>Ostariophysi</taxon>
        <taxon>Characiformes</taxon>
        <taxon>Characoidei</taxon>
        <taxon>Acestrorhamphidae</taxon>
        <taxon>Acestrorhamphinae</taxon>
        <taxon>Astyanax</taxon>
    </lineage>
</organism>
<evidence type="ECO:0000256" key="1">
    <source>
        <dbReference type="ARBA" id="ARBA00004389"/>
    </source>
</evidence>
<proteinExistence type="inferred from homology"/>
<evidence type="ECO:0000256" key="7">
    <source>
        <dbReference type="ARBA" id="ARBA00022989"/>
    </source>
</evidence>
<evidence type="ECO:0000256" key="2">
    <source>
        <dbReference type="ARBA" id="ARBA00006103"/>
    </source>
</evidence>
<keyword evidence="8" id="KW-0811">Translocation</keyword>
<feature type="region of interest" description="Disordered" evidence="10">
    <location>
        <begin position="47"/>
        <end position="71"/>
    </location>
</feature>
<dbReference type="FunCoup" id="A0A3B1KFR4">
    <property type="interactions" value="900"/>
</dbReference>